<dbReference type="GO" id="GO:0046983">
    <property type="term" value="F:protein dimerization activity"/>
    <property type="evidence" value="ECO:0007669"/>
    <property type="project" value="InterPro"/>
</dbReference>
<feature type="domain" description="Histidine kinase" evidence="10">
    <location>
        <begin position="519"/>
        <end position="725"/>
    </location>
</feature>
<dbReference type="InterPro" id="IPR050482">
    <property type="entry name" value="Sensor_HK_TwoCompSys"/>
</dbReference>
<keyword evidence="9" id="KW-1133">Transmembrane helix</keyword>
<feature type="transmembrane region" description="Helical" evidence="9">
    <location>
        <begin position="242"/>
        <end position="261"/>
    </location>
</feature>
<keyword evidence="5" id="KW-0547">Nucleotide-binding</keyword>
<evidence type="ECO:0000256" key="5">
    <source>
        <dbReference type="ARBA" id="ARBA00022741"/>
    </source>
</evidence>
<evidence type="ECO:0000256" key="9">
    <source>
        <dbReference type="SAM" id="Phobius"/>
    </source>
</evidence>
<evidence type="ECO:0000313" key="11">
    <source>
        <dbReference type="EMBL" id="CAG7627099.1"/>
    </source>
</evidence>
<keyword evidence="9" id="KW-0472">Membrane</keyword>
<dbReference type="EC" id="2.7.13.3" evidence="2"/>
<evidence type="ECO:0000256" key="1">
    <source>
        <dbReference type="ARBA" id="ARBA00000085"/>
    </source>
</evidence>
<dbReference type="PROSITE" id="PS50109">
    <property type="entry name" value="HIS_KIN"/>
    <property type="match status" value="1"/>
</dbReference>
<comment type="catalytic activity">
    <reaction evidence="1">
        <text>ATP + protein L-histidine = ADP + protein N-phospho-L-histidine.</text>
        <dbReference type="EC" id="2.7.13.3"/>
    </reaction>
</comment>
<evidence type="ECO:0000256" key="4">
    <source>
        <dbReference type="ARBA" id="ARBA00022679"/>
    </source>
</evidence>
<dbReference type="SMART" id="SM00387">
    <property type="entry name" value="HATPase_c"/>
    <property type="match status" value="1"/>
</dbReference>
<feature type="transmembrane region" description="Helical" evidence="9">
    <location>
        <begin position="306"/>
        <end position="329"/>
    </location>
</feature>
<feature type="transmembrane region" description="Helical" evidence="9">
    <location>
        <begin position="85"/>
        <end position="109"/>
    </location>
</feature>
<feature type="transmembrane region" description="Helical" evidence="9">
    <location>
        <begin position="205"/>
        <end position="222"/>
    </location>
</feature>
<feature type="transmembrane region" description="Helical" evidence="9">
    <location>
        <begin position="176"/>
        <end position="193"/>
    </location>
</feature>
<organism evidence="11 12">
    <name type="scientific">Paenibacillus solanacearum</name>
    <dbReference type="NCBI Taxonomy" id="2048548"/>
    <lineage>
        <taxon>Bacteria</taxon>
        <taxon>Bacillati</taxon>
        <taxon>Bacillota</taxon>
        <taxon>Bacilli</taxon>
        <taxon>Bacillales</taxon>
        <taxon>Paenibacillaceae</taxon>
        <taxon>Paenibacillus</taxon>
    </lineage>
</organism>
<feature type="transmembrane region" description="Helical" evidence="9">
    <location>
        <begin position="116"/>
        <end position="142"/>
    </location>
</feature>
<feature type="transmembrane region" description="Helical" evidence="9">
    <location>
        <begin position="273"/>
        <end position="294"/>
    </location>
</feature>
<evidence type="ECO:0000256" key="3">
    <source>
        <dbReference type="ARBA" id="ARBA00022553"/>
    </source>
</evidence>
<feature type="transmembrane region" description="Helical" evidence="9">
    <location>
        <begin position="148"/>
        <end position="167"/>
    </location>
</feature>
<dbReference type="InterPro" id="IPR003594">
    <property type="entry name" value="HATPase_dom"/>
</dbReference>
<dbReference type="PANTHER" id="PTHR24421">
    <property type="entry name" value="NITRATE/NITRITE SENSOR PROTEIN NARX-RELATED"/>
    <property type="match status" value="1"/>
</dbReference>
<dbReference type="PANTHER" id="PTHR24421:SF10">
    <property type="entry name" value="NITRATE_NITRITE SENSOR PROTEIN NARQ"/>
    <property type="match status" value="1"/>
</dbReference>
<dbReference type="CDD" id="cd16917">
    <property type="entry name" value="HATPase_UhpB-NarQ-NarX-like"/>
    <property type="match status" value="1"/>
</dbReference>
<dbReference type="Pfam" id="PF02518">
    <property type="entry name" value="HATPase_c"/>
    <property type="match status" value="1"/>
</dbReference>
<keyword evidence="8" id="KW-0902">Two-component regulatory system</keyword>
<evidence type="ECO:0000256" key="8">
    <source>
        <dbReference type="ARBA" id="ARBA00023012"/>
    </source>
</evidence>
<evidence type="ECO:0000259" key="10">
    <source>
        <dbReference type="PROSITE" id="PS50109"/>
    </source>
</evidence>
<feature type="transmembrane region" description="Helical" evidence="9">
    <location>
        <begin position="23"/>
        <end position="43"/>
    </location>
</feature>
<dbReference type="InterPro" id="IPR005467">
    <property type="entry name" value="His_kinase_dom"/>
</dbReference>
<evidence type="ECO:0000256" key="6">
    <source>
        <dbReference type="ARBA" id="ARBA00022777"/>
    </source>
</evidence>
<dbReference type="GO" id="GO:0000155">
    <property type="term" value="F:phosphorelay sensor kinase activity"/>
    <property type="evidence" value="ECO:0007669"/>
    <property type="project" value="InterPro"/>
</dbReference>
<evidence type="ECO:0000256" key="7">
    <source>
        <dbReference type="ARBA" id="ARBA00022840"/>
    </source>
</evidence>
<keyword evidence="9" id="KW-0812">Transmembrane</keyword>
<dbReference type="Pfam" id="PF07730">
    <property type="entry name" value="HisKA_3"/>
    <property type="match status" value="1"/>
</dbReference>
<keyword evidence="12" id="KW-1185">Reference proteome</keyword>
<sequence>MQQMQEESADRAAEPAARKPQKVLLVGLQCFAALFSLFTAVLYCTGIPKYYQKLVATCIVDGCGRFVPAMPLENAGAIHLSLETYAVLFVFIDVLFTFVYYGAALLLLWKGFREPMALLAFLALVAFGTSFPSLTSVAFQGLFAQERWFEFVATLGWVGLSLLFLLFPNGSFVPRWTAGVFILIVVVNVSSFYNRGLIWNEISGSAYLLVLWHVGLTAILIYSQIYRYVKVSSAAQRQQTKWVVYGLAVGMTGFIGMSILFDPRLNDGSALTYVYLNAILNVSLLAIPLTLTMAVLRRRLWDIDPLVNRTLVYGALSFCVAAIYIVSVYYLSRLFETKHNLFISLASTAIVAVAFAPLKEKLQRLINRMLKGRHDDPYAVLLELGSQLVRPMAPESMLEALASTIRESLRSPYAGIAIGVGGQDAFVASSGAPHHEVLSFPIIHLGEKLGTLYLSPRSPGEAFSSEDNKFLEVLLHQAGPIVENVNMTLGMKLLAKDLQESRERLVLAREEERRQIRKNLHDDLAPRLAALALNAATAEKYVMKQPDIAIEMLGDLRKVIRATVDEIRTLVHDLRPPSLDELGIIGAVQERINELNKPARLLADEQGTTPIHIRLHEPPLLPVLPAAVEVAAYRIVTESLTNVIKHSQATECTVKLDVSSLQQLIIEVADNGAGLQSSYTQWLPGKGGIGLQSLRERAAELGGHCSIEPAEHGGTRVRAILPIYSKEAQEH</sequence>
<name>A0A916NQL6_9BACL</name>
<keyword evidence="4" id="KW-0808">Transferase</keyword>
<gene>
    <name evidence="11" type="ORF">PAESOLCIP111_02881</name>
</gene>
<dbReference type="RefSeq" id="WP_218092652.1">
    <property type="nucleotide sequence ID" value="NZ_CAJVAS010000011.1"/>
</dbReference>
<proteinExistence type="predicted"/>
<comment type="caution">
    <text evidence="11">The sequence shown here is derived from an EMBL/GenBank/DDBJ whole genome shotgun (WGS) entry which is preliminary data.</text>
</comment>
<dbReference type="GO" id="GO:0005524">
    <property type="term" value="F:ATP binding"/>
    <property type="evidence" value="ECO:0007669"/>
    <property type="project" value="UniProtKB-KW"/>
</dbReference>
<keyword evidence="6" id="KW-0418">Kinase</keyword>
<reference evidence="11" key="1">
    <citation type="submission" date="2021-06" db="EMBL/GenBank/DDBJ databases">
        <authorList>
            <person name="Criscuolo A."/>
        </authorList>
    </citation>
    <scope>NUCLEOTIDE SEQUENCE</scope>
    <source>
        <strain evidence="11">CIP111600</strain>
    </source>
</reference>
<dbReference type="GO" id="GO:0016020">
    <property type="term" value="C:membrane"/>
    <property type="evidence" value="ECO:0007669"/>
    <property type="project" value="InterPro"/>
</dbReference>
<accession>A0A916NQL6</accession>
<dbReference type="Proteomes" id="UP000693672">
    <property type="component" value="Unassembled WGS sequence"/>
</dbReference>
<dbReference type="InterPro" id="IPR011712">
    <property type="entry name" value="Sig_transdc_His_kin_sub3_dim/P"/>
</dbReference>
<evidence type="ECO:0000313" key="12">
    <source>
        <dbReference type="Proteomes" id="UP000693672"/>
    </source>
</evidence>
<dbReference type="AlphaFoldDB" id="A0A916NQL6"/>
<evidence type="ECO:0000256" key="2">
    <source>
        <dbReference type="ARBA" id="ARBA00012438"/>
    </source>
</evidence>
<keyword evidence="7" id="KW-0067">ATP-binding</keyword>
<feature type="transmembrane region" description="Helical" evidence="9">
    <location>
        <begin position="341"/>
        <end position="358"/>
    </location>
</feature>
<keyword evidence="3" id="KW-0597">Phosphoprotein</keyword>
<protein>
    <recommendedName>
        <fullName evidence="2">histidine kinase</fullName>
        <ecNumber evidence="2">2.7.13.3</ecNumber>
    </recommendedName>
</protein>
<dbReference type="EMBL" id="CAJVAS010000011">
    <property type="protein sequence ID" value="CAG7627099.1"/>
    <property type="molecule type" value="Genomic_DNA"/>
</dbReference>